<evidence type="ECO:0000313" key="4">
    <source>
        <dbReference type="EMBL" id="MDA0161073.1"/>
    </source>
</evidence>
<protein>
    <submittedName>
        <fullName evidence="4">Mycofactocin-coupled SDR family oxidoreductase</fullName>
    </submittedName>
</protein>
<dbReference type="PANTHER" id="PTHR43669:SF3">
    <property type="entry name" value="ALCOHOL DEHYDROGENASE, PUTATIVE (AFU_ORTHOLOGUE AFUA_3G03445)-RELATED"/>
    <property type="match status" value="1"/>
</dbReference>
<dbReference type="PRINTS" id="PR00081">
    <property type="entry name" value="GDHRDH"/>
</dbReference>
<dbReference type="EMBL" id="JAPDOD010000008">
    <property type="protein sequence ID" value="MDA0161073.1"/>
    <property type="molecule type" value="Genomic_DNA"/>
</dbReference>
<dbReference type="NCBIfam" id="TIGR04504">
    <property type="entry name" value="SDR_subfam_2"/>
    <property type="match status" value="1"/>
</dbReference>
<organism evidence="4 5">
    <name type="scientific">Solirubrobacter ginsenosidimutans</name>
    <dbReference type="NCBI Taxonomy" id="490573"/>
    <lineage>
        <taxon>Bacteria</taxon>
        <taxon>Bacillati</taxon>
        <taxon>Actinomycetota</taxon>
        <taxon>Thermoleophilia</taxon>
        <taxon>Solirubrobacterales</taxon>
        <taxon>Solirubrobacteraceae</taxon>
        <taxon>Solirubrobacter</taxon>
    </lineage>
</organism>
<dbReference type="Proteomes" id="UP001149140">
    <property type="component" value="Unassembled WGS sequence"/>
</dbReference>
<comment type="caution">
    <text evidence="4">The sequence shown here is derived from an EMBL/GenBank/DDBJ whole genome shotgun (WGS) entry which is preliminary data.</text>
</comment>
<reference evidence="4" key="1">
    <citation type="submission" date="2022-10" db="EMBL/GenBank/DDBJ databases">
        <title>The WGS of Solirubrobacter ginsenosidimutans DSM 21036.</title>
        <authorList>
            <person name="Jiang Z."/>
        </authorList>
    </citation>
    <scope>NUCLEOTIDE SEQUENCE</scope>
    <source>
        <strain evidence="4">DSM 21036</strain>
    </source>
</reference>
<dbReference type="InterPro" id="IPR002347">
    <property type="entry name" value="SDR_fam"/>
</dbReference>
<dbReference type="NCBIfam" id="NF040491">
    <property type="entry name" value="SDR_subfam_4"/>
    <property type="match status" value="1"/>
</dbReference>
<dbReference type="PROSITE" id="PS00061">
    <property type="entry name" value="ADH_SHORT"/>
    <property type="match status" value="1"/>
</dbReference>
<dbReference type="PANTHER" id="PTHR43669">
    <property type="entry name" value="5-KETO-D-GLUCONATE 5-REDUCTASE"/>
    <property type="match status" value="1"/>
</dbReference>
<dbReference type="InterPro" id="IPR030981">
    <property type="entry name" value="SDR_subfam_2"/>
</dbReference>
<dbReference type="Pfam" id="PF13561">
    <property type="entry name" value="adh_short_C2"/>
    <property type="match status" value="1"/>
</dbReference>
<dbReference type="SUPFAM" id="SSF51735">
    <property type="entry name" value="NAD(P)-binding Rossmann-fold domains"/>
    <property type="match status" value="1"/>
</dbReference>
<name>A0A9X3MTN7_9ACTN</name>
<evidence type="ECO:0000313" key="5">
    <source>
        <dbReference type="Proteomes" id="UP001149140"/>
    </source>
</evidence>
<proteinExistence type="inferred from homology"/>
<dbReference type="FunFam" id="3.40.50.720:FF:000084">
    <property type="entry name" value="Short-chain dehydrogenase reductase"/>
    <property type="match status" value="1"/>
</dbReference>
<evidence type="ECO:0000256" key="1">
    <source>
        <dbReference type="ARBA" id="ARBA00006484"/>
    </source>
</evidence>
<keyword evidence="2" id="KW-0560">Oxidoreductase</keyword>
<dbReference type="InterPro" id="IPR036291">
    <property type="entry name" value="NAD(P)-bd_dom_sf"/>
</dbReference>
<dbReference type="GO" id="GO:0016491">
    <property type="term" value="F:oxidoreductase activity"/>
    <property type="evidence" value="ECO:0007669"/>
    <property type="project" value="UniProtKB-KW"/>
</dbReference>
<dbReference type="PRINTS" id="PR00080">
    <property type="entry name" value="SDRFAMILY"/>
</dbReference>
<evidence type="ECO:0000256" key="3">
    <source>
        <dbReference type="SAM" id="MobiDB-lite"/>
    </source>
</evidence>
<sequence>MTRPRSMTSSRTRLARQRSRLPVGGRARGVALVTGAARGIGRAAVRRLSAEGFNVVAVDRGADDPRLPYSMGTMAELQSLGNERVVAIPADTCDAEALAGAVEIAERRWGGLDVMVAAAGVIAGGVPAWELDAEQERAVLEVNLYGVLTAARVGIPALLRRPEPRHGRFIAVASTAATRGLPMLAAYCASKAGVTGLIRALAVELGGTGVTANAVSPGSTRTSILDETARLYELASAEAFAAQQPHGRLLDPEEIAGLIAWLAGPESAGATGGDYPFDGGLAL</sequence>
<gene>
    <name evidence="4" type="ORF">OM076_12410</name>
</gene>
<dbReference type="InterPro" id="IPR020904">
    <property type="entry name" value="Sc_DH/Rdtase_CS"/>
</dbReference>
<feature type="region of interest" description="Disordered" evidence="3">
    <location>
        <begin position="1"/>
        <end position="20"/>
    </location>
</feature>
<dbReference type="Gene3D" id="3.40.50.720">
    <property type="entry name" value="NAD(P)-binding Rossmann-like Domain"/>
    <property type="match status" value="1"/>
</dbReference>
<evidence type="ECO:0000256" key="2">
    <source>
        <dbReference type="ARBA" id="ARBA00023002"/>
    </source>
</evidence>
<feature type="compositionally biased region" description="Low complexity" evidence="3">
    <location>
        <begin position="1"/>
        <end position="12"/>
    </location>
</feature>
<accession>A0A9X3MTN7</accession>
<keyword evidence="5" id="KW-1185">Reference proteome</keyword>
<comment type="similarity">
    <text evidence="1">Belongs to the short-chain dehydrogenases/reductases (SDR) family.</text>
</comment>
<dbReference type="CDD" id="cd05233">
    <property type="entry name" value="SDR_c"/>
    <property type="match status" value="1"/>
</dbReference>
<dbReference type="AlphaFoldDB" id="A0A9X3MTN7"/>